<sequence>ERTRYSVPASYANRPVSLRVYADRLVVAAEGTWPCSAPSSAGLWSGSASTPTPARESPSIRRPTAEKRSLAPSSAPRCSRPWRTIPTRPRWPR</sequence>
<dbReference type="AlphaFoldDB" id="A0A254NBX8"/>
<proteinExistence type="predicted"/>
<comment type="caution">
    <text evidence="2">The sequence shown here is derived from an EMBL/GenBank/DDBJ whole genome shotgun (WGS) entry which is preliminary data.</text>
</comment>
<protein>
    <submittedName>
        <fullName evidence="2">Uncharacterized protein</fullName>
    </submittedName>
</protein>
<gene>
    <name evidence="2" type="ORF">CDO81_15065</name>
</gene>
<organism evidence="2 3">
    <name type="scientific">Roseateles puraquae</name>
    <dbReference type="NCBI Taxonomy" id="431059"/>
    <lineage>
        <taxon>Bacteria</taxon>
        <taxon>Pseudomonadati</taxon>
        <taxon>Pseudomonadota</taxon>
        <taxon>Betaproteobacteria</taxon>
        <taxon>Burkholderiales</taxon>
        <taxon>Sphaerotilaceae</taxon>
        <taxon>Roseateles</taxon>
    </lineage>
</organism>
<keyword evidence="3" id="KW-1185">Reference proteome</keyword>
<name>A0A254NBX8_9BURK</name>
<evidence type="ECO:0000313" key="3">
    <source>
        <dbReference type="Proteomes" id="UP000197446"/>
    </source>
</evidence>
<feature type="compositionally biased region" description="Low complexity" evidence="1">
    <location>
        <begin position="81"/>
        <end position="93"/>
    </location>
</feature>
<reference evidence="2 3" key="1">
    <citation type="journal article" date="2007" name="Int. J. Syst. Evol. Microbiol.">
        <title>Description of Pelomonas aquatica sp. nov. and Pelomonas puraquae sp. nov., isolated from industrial and haemodialysis water.</title>
        <authorList>
            <person name="Gomila M."/>
            <person name="Bowien B."/>
            <person name="Falsen E."/>
            <person name="Moore E.R."/>
            <person name="Lalucat J."/>
        </authorList>
    </citation>
    <scope>NUCLEOTIDE SEQUENCE [LARGE SCALE GENOMIC DNA]</scope>
    <source>
        <strain evidence="2 3">CCUG 52769</strain>
    </source>
</reference>
<feature type="non-terminal residue" evidence="2">
    <location>
        <position position="1"/>
    </location>
</feature>
<accession>A0A254NBX8</accession>
<evidence type="ECO:0000313" key="2">
    <source>
        <dbReference type="EMBL" id="OWR02908.1"/>
    </source>
</evidence>
<feature type="region of interest" description="Disordered" evidence="1">
    <location>
        <begin position="34"/>
        <end position="93"/>
    </location>
</feature>
<evidence type="ECO:0000256" key="1">
    <source>
        <dbReference type="SAM" id="MobiDB-lite"/>
    </source>
</evidence>
<dbReference type="Proteomes" id="UP000197446">
    <property type="component" value="Unassembled WGS sequence"/>
</dbReference>
<dbReference type="EMBL" id="NISI01000006">
    <property type="protein sequence ID" value="OWR02908.1"/>
    <property type="molecule type" value="Genomic_DNA"/>
</dbReference>